<organism evidence="6">
    <name type="scientific">Saccharomyces paradoxus</name>
    <name type="common">Yeast</name>
    <name type="synonym">Saccharomyces douglasii</name>
    <dbReference type="NCBI Taxonomy" id="27291"/>
    <lineage>
        <taxon>Eukaryota</taxon>
        <taxon>Fungi</taxon>
        <taxon>Dikarya</taxon>
        <taxon>Ascomycota</taxon>
        <taxon>Saccharomycotina</taxon>
        <taxon>Saccharomycetes</taxon>
        <taxon>Saccharomycetales</taxon>
        <taxon>Saccharomycetaceae</taxon>
        <taxon>Saccharomyces</taxon>
    </lineage>
</organism>
<dbReference type="PANTHER" id="PTHR12934">
    <property type="entry name" value="50S RIBOSOMAL PROTEIN L15"/>
    <property type="match status" value="1"/>
</dbReference>
<dbReference type="InterPro" id="IPR036227">
    <property type="entry name" value="Ribosomal_uL15/eL18_sf"/>
</dbReference>
<gene>
    <name evidence="6" type="primary">MRPL10</name>
    <name evidence="6" type="ORF">SPAR_N00480</name>
</gene>
<sequence length="335" mass="37815">MDTLKLSGHLEVLRKAERQRPLRNSFTTVAGRKLINNFVLVMMLTSVAGKDIFFRGIFKSPVLAFQSYRYVSILGRLKPSDGSTKSFKRLGRGPSSGLGKTSGRGQKGQKARGKVKSWFEGGQTPIYKLFPKVGFTNVGAKPLKELNLERIQWFHDKNRLHLQPGEVLDMNKMRKLGLVTGPIKYGVKILASGKFHYNLPIALEASRASAKAIAAIERAGGKFTARYYTPLGLRAHLNPQWFLEKRGRVPLQARPTKRRDIDFYSKEEKRGYLVMEKDKLLQDIKNAQENGSRHFLKQNVKKSALEIELEKLSPEHDQVPVVSTSKVMNVKALGR</sequence>
<evidence type="ECO:0000313" key="6">
    <source>
        <dbReference type="RefSeq" id="XP_033768679.1"/>
    </source>
</evidence>
<dbReference type="HAMAP" id="MF_01341">
    <property type="entry name" value="Ribosomal_uL15"/>
    <property type="match status" value="1"/>
</dbReference>
<reference evidence="6" key="1">
    <citation type="journal article" date="2017" name="Nat. Genet.">
        <title>Contrasting evolutionary genome dynamics between domesticated and wild yeasts.</title>
        <authorList>
            <person name="Yue J.X."/>
            <person name="Li J."/>
            <person name="Aigrain L."/>
            <person name="Hallin J."/>
            <person name="Persson K."/>
            <person name="Oliver K."/>
            <person name="Bergstrom A."/>
            <person name="Coupland P."/>
            <person name="Warringer J."/>
            <person name="Lagomarsino M.C."/>
            <person name="Fischer G."/>
            <person name="Durbin R."/>
            <person name="Liti G."/>
        </authorList>
    </citation>
    <scope>NUCLEOTIDE SEQUENCE</scope>
    <source>
        <strain evidence="6">CBS432</strain>
    </source>
</reference>
<evidence type="ECO:0000256" key="4">
    <source>
        <dbReference type="SAM" id="MobiDB-lite"/>
    </source>
</evidence>
<feature type="domain" description="Large ribosomal subunit protein uL15/eL18" evidence="5">
    <location>
        <begin position="145"/>
        <end position="224"/>
    </location>
</feature>
<dbReference type="InterPro" id="IPR021131">
    <property type="entry name" value="Ribosomal_uL15/eL18"/>
</dbReference>
<protein>
    <submittedName>
        <fullName evidence="6">Mitochondrial 54S ribosomal protein uL15m</fullName>
    </submittedName>
</protein>
<evidence type="ECO:0000256" key="3">
    <source>
        <dbReference type="ARBA" id="ARBA00023274"/>
    </source>
</evidence>
<dbReference type="SUPFAM" id="SSF52080">
    <property type="entry name" value="Ribosomal proteins L15p and L18e"/>
    <property type="match status" value="1"/>
</dbReference>
<evidence type="ECO:0000259" key="5">
    <source>
        <dbReference type="Pfam" id="PF00828"/>
    </source>
</evidence>
<evidence type="ECO:0000256" key="2">
    <source>
        <dbReference type="ARBA" id="ARBA00022980"/>
    </source>
</evidence>
<proteinExistence type="inferred from homology"/>
<feature type="compositionally biased region" description="Gly residues" evidence="4">
    <location>
        <begin position="94"/>
        <end position="106"/>
    </location>
</feature>
<dbReference type="PANTHER" id="PTHR12934:SF11">
    <property type="entry name" value="LARGE RIBOSOMAL SUBUNIT PROTEIN UL15M"/>
    <property type="match status" value="1"/>
</dbReference>
<feature type="region of interest" description="Disordered" evidence="4">
    <location>
        <begin position="82"/>
        <end position="112"/>
    </location>
</feature>
<dbReference type="RefSeq" id="XP_033768679.1">
    <property type="nucleotide sequence ID" value="XM_033912788.1"/>
</dbReference>
<dbReference type="VEuPathDB" id="FungiDB:SPAR_N00480"/>
<dbReference type="Gene3D" id="3.100.10.10">
    <property type="match status" value="1"/>
</dbReference>
<dbReference type="GeneID" id="54633090"/>
<reference evidence="6" key="2">
    <citation type="submission" date="2020-01" db="EMBL/GenBank/DDBJ databases">
        <title>Population-level Yeast Reference Genomes.</title>
        <authorList>
            <person name="Yue J.-X."/>
        </authorList>
    </citation>
    <scope>NUCLEOTIDE SEQUENCE</scope>
    <source>
        <strain evidence="6">CBS432</strain>
    </source>
</reference>
<keyword evidence="3" id="KW-0687">Ribonucleoprotein</keyword>
<dbReference type="FunFam" id="3.100.10.10:FF:000017">
    <property type="entry name" value="Mrpl10p"/>
    <property type="match status" value="1"/>
</dbReference>
<dbReference type="AlphaFoldDB" id="A0A8B8UY33"/>
<dbReference type="GO" id="GO:0003735">
    <property type="term" value="F:structural constituent of ribosome"/>
    <property type="evidence" value="ECO:0007669"/>
    <property type="project" value="InterPro"/>
</dbReference>
<dbReference type="KEGG" id="spao:SPAR_N00480"/>
<accession>A0A8B8UY33</accession>
<dbReference type="Pfam" id="PF00828">
    <property type="entry name" value="Ribosomal_L27A"/>
    <property type="match status" value="1"/>
</dbReference>
<dbReference type="NCBIfam" id="TIGR01071">
    <property type="entry name" value="rplO_bact"/>
    <property type="match status" value="1"/>
</dbReference>
<reference evidence="6" key="4">
    <citation type="submission" date="2025-08" db="UniProtKB">
        <authorList>
            <consortium name="RefSeq"/>
        </authorList>
    </citation>
    <scope>IDENTIFICATION</scope>
    <source>
        <strain evidence="6">CBS432</strain>
    </source>
</reference>
<dbReference type="GO" id="GO:0005762">
    <property type="term" value="C:mitochondrial large ribosomal subunit"/>
    <property type="evidence" value="ECO:0007669"/>
    <property type="project" value="TreeGrafter"/>
</dbReference>
<dbReference type="GO" id="GO:0006412">
    <property type="term" value="P:translation"/>
    <property type="evidence" value="ECO:0007669"/>
    <property type="project" value="InterPro"/>
</dbReference>
<dbReference type="InterPro" id="IPR030878">
    <property type="entry name" value="Ribosomal_uL15"/>
</dbReference>
<keyword evidence="2 6" id="KW-0689">Ribosomal protein</keyword>
<dbReference type="InterPro" id="IPR005749">
    <property type="entry name" value="Ribosomal_uL15_bac-type"/>
</dbReference>
<comment type="similarity">
    <text evidence="1">Belongs to the universal ribosomal protein uL15 family.</text>
</comment>
<evidence type="ECO:0000256" key="1">
    <source>
        <dbReference type="ARBA" id="ARBA00007320"/>
    </source>
</evidence>
<name>A0A8B8UY33_SACPA</name>
<reference evidence="6" key="3">
    <citation type="submission" date="2025-07" db="EMBL/GenBank/DDBJ databases">
        <authorList>
            <consortium name="NCBI Genome Project"/>
        </authorList>
    </citation>
    <scope>NUCLEOTIDE SEQUENCE</scope>
    <source>
        <strain evidence="6">CBS432</strain>
    </source>
</reference>
<dbReference type="OrthoDB" id="361383at2759"/>